<dbReference type="InterPro" id="IPR052579">
    <property type="entry name" value="Zinc_finger_SWIM"/>
</dbReference>
<reference evidence="2 3" key="1">
    <citation type="submission" date="2017-06" db="EMBL/GenBank/DDBJ databases">
        <title>Ant-infecting Ophiocordyceps genomes reveal a high diversity of potential behavioral manipulation genes and a possible major role for enterotoxins.</title>
        <authorList>
            <person name="De Bekker C."/>
            <person name="Evans H.C."/>
            <person name="Brachmann A."/>
            <person name="Hughes D.P."/>
        </authorList>
    </citation>
    <scope>NUCLEOTIDE SEQUENCE [LARGE SCALE GENOMIC DNA]</scope>
    <source>
        <strain evidence="2 3">1348a</strain>
    </source>
</reference>
<proteinExistence type="predicted"/>
<evidence type="ECO:0000313" key="3">
    <source>
        <dbReference type="Proteomes" id="UP000224854"/>
    </source>
</evidence>
<gene>
    <name evidence="2" type="ORF">CDD82_2369</name>
</gene>
<dbReference type="AlphaFoldDB" id="A0A2C5XZC1"/>
<accession>A0A2C5XZC1</accession>
<comment type="caution">
    <text evidence="2">The sequence shown here is derived from an EMBL/GenBank/DDBJ whole genome shotgun (WGS) entry which is preliminary data.</text>
</comment>
<keyword evidence="3" id="KW-1185">Reference proteome</keyword>
<feature type="domain" description="MULE transposase" evidence="1">
    <location>
        <begin position="1"/>
        <end position="85"/>
    </location>
</feature>
<dbReference type="Proteomes" id="UP000224854">
    <property type="component" value="Unassembled WGS sequence"/>
</dbReference>
<sequence length="325" mass="36975">MPLLNICSTTPDRQTFSIAAIFLPGETEANYRWALQQLVSVATQEGIQMPRITVTDREIALIKAIAAIFGTNTTNFLCRWHVNKNVLAKTKPFFPKATRNANNQVIRAPQFTEFLNAWNSLVTASNEASFNELYSRFCNSPRHPKKAKDYCIKTWLPWKGSFVSYLVDQHRHFGHTTTSAVEGLHASMKKFLWSSTGDLTNYNKQHKITTFTLQLIYIGIREKVASYALVLLTQRHKGIMENGTFKNPGGYCDDRQPCGPKSSFGLPCQHDIYHHLRTREAFELTDFDEFWHVRRDAPDSTAPLEPLTVRGKGRPRGLLAVERAV</sequence>
<dbReference type="EMBL" id="NJEU01001846">
    <property type="protein sequence ID" value="PHH59961.1"/>
    <property type="molecule type" value="Genomic_DNA"/>
</dbReference>
<dbReference type="PANTHER" id="PTHR31569">
    <property type="entry name" value="SWIM-TYPE DOMAIN-CONTAINING PROTEIN"/>
    <property type="match status" value="1"/>
</dbReference>
<evidence type="ECO:0000259" key="1">
    <source>
        <dbReference type="Pfam" id="PF10551"/>
    </source>
</evidence>
<dbReference type="InterPro" id="IPR018289">
    <property type="entry name" value="MULE_transposase_dom"/>
</dbReference>
<evidence type="ECO:0000313" key="2">
    <source>
        <dbReference type="EMBL" id="PHH59961.1"/>
    </source>
</evidence>
<dbReference type="OrthoDB" id="1421156at2759"/>
<organism evidence="2 3">
    <name type="scientific">Ophiocordyceps australis</name>
    <dbReference type="NCBI Taxonomy" id="1399860"/>
    <lineage>
        <taxon>Eukaryota</taxon>
        <taxon>Fungi</taxon>
        <taxon>Dikarya</taxon>
        <taxon>Ascomycota</taxon>
        <taxon>Pezizomycotina</taxon>
        <taxon>Sordariomycetes</taxon>
        <taxon>Hypocreomycetidae</taxon>
        <taxon>Hypocreales</taxon>
        <taxon>Ophiocordycipitaceae</taxon>
        <taxon>Ophiocordyceps</taxon>
    </lineage>
</organism>
<protein>
    <recommendedName>
        <fullName evidence="1">MULE transposase domain-containing protein</fullName>
    </recommendedName>
</protein>
<dbReference type="Pfam" id="PF10551">
    <property type="entry name" value="MULE"/>
    <property type="match status" value="1"/>
</dbReference>
<name>A0A2C5XZC1_9HYPO</name>
<dbReference type="PANTHER" id="PTHR31569:SF4">
    <property type="entry name" value="SWIM-TYPE DOMAIN-CONTAINING PROTEIN"/>
    <property type="match status" value="1"/>
</dbReference>